<dbReference type="Proteomes" id="UP000002586">
    <property type="component" value="Chromosome"/>
</dbReference>
<feature type="transmembrane region" description="Helical" evidence="7">
    <location>
        <begin position="87"/>
        <end position="109"/>
    </location>
</feature>
<dbReference type="GO" id="GO:0016020">
    <property type="term" value="C:membrane"/>
    <property type="evidence" value="ECO:0007669"/>
    <property type="project" value="UniProtKB-SubCell"/>
</dbReference>
<dbReference type="KEGG" id="mgm:Mmc1_1223"/>
<dbReference type="OrthoDB" id="9781411at2"/>
<dbReference type="PANTHER" id="PTHR42751:SF1">
    <property type="entry name" value="CATION_PROTON ANTIPORTER YBAL-RELATED"/>
    <property type="match status" value="1"/>
</dbReference>
<keyword evidence="4 7" id="KW-0812">Transmembrane</keyword>
<dbReference type="eggNOG" id="COG1226">
    <property type="taxonomic scope" value="Bacteria"/>
</dbReference>
<evidence type="ECO:0000313" key="11">
    <source>
        <dbReference type="Proteomes" id="UP000002586"/>
    </source>
</evidence>
<evidence type="ECO:0000256" key="4">
    <source>
        <dbReference type="ARBA" id="ARBA00022692"/>
    </source>
</evidence>
<dbReference type="Pfam" id="PF00999">
    <property type="entry name" value="Na_H_Exchanger"/>
    <property type="match status" value="1"/>
</dbReference>
<keyword evidence="6 7" id="KW-0472">Membrane</keyword>
<dbReference type="GO" id="GO:0015297">
    <property type="term" value="F:antiporter activity"/>
    <property type="evidence" value="ECO:0007669"/>
    <property type="project" value="InterPro"/>
</dbReference>
<evidence type="ECO:0000256" key="1">
    <source>
        <dbReference type="ARBA" id="ARBA00004141"/>
    </source>
</evidence>
<name>A0L6Z1_MAGMM</name>
<dbReference type="AlphaFoldDB" id="A0L6Z1"/>
<dbReference type="GO" id="GO:0006813">
    <property type="term" value="P:potassium ion transport"/>
    <property type="evidence" value="ECO:0007669"/>
    <property type="project" value="InterPro"/>
</dbReference>
<dbReference type="InterPro" id="IPR006153">
    <property type="entry name" value="Cation/H_exchanger_TM"/>
</dbReference>
<keyword evidence="11" id="KW-1185">Reference proteome</keyword>
<accession>A0L6Z1</accession>
<evidence type="ECO:0000259" key="8">
    <source>
        <dbReference type="Pfam" id="PF00999"/>
    </source>
</evidence>
<dbReference type="Pfam" id="PF02254">
    <property type="entry name" value="TrkA_N"/>
    <property type="match status" value="1"/>
</dbReference>
<protein>
    <submittedName>
        <fullName evidence="10">Transporter, CPA2 family</fullName>
    </submittedName>
</protein>
<dbReference type="EMBL" id="CP000471">
    <property type="protein sequence ID" value="ABK43734.1"/>
    <property type="molecule type" value="Genomic_DNA"/>
</dbReference>
<comment type="subcellular location">
    <subcellularLocation>
        <location evidence="1">Membrane</location>
        <topology evidence="1">Multi-pass membrane protein</topology>
    </subcellularLocation>
</comment>
<feature type="transmembrane region" description="Helical" evidence="7">
    <location>
        <begin position="279"/>
        <end position="300"/>
    </location>
</feature>
<feature type="transmembrane region" description="Helical" evidence="7">
    <location>
        <begin position="150"/>
        <end position="171"/>
    </location>
</feature>
<dbReference type="GO" id="GO:1902600">
    <property type="term" value="P:proton transmembrane transport"/>
    <property type="evidence" value="ECO:0007669"/>
    <property type="project" value="InterPro"/>
</dbReference>
<reference evidence="11" key="1">
    <citation type="journal article" date="2009" name="Appl. Environ. Microbiol.">
        <title>Complete genome sequence of the chemolithoautotrophic marine magnetotactic coccus strain MC-1.</title>
        <authorList>
            <person name="Schubbe S."/>
            <person name="Williams T.J."/>
            <person name="Xie G."/>
            <person name="Kiss H.E."/>
            <person name="Brettin T.S."/>
            <person name="Martinez D."/>
            <person name="Ross C.A."/>
            <person name="Schuler D."/>
            <person name="Cox B.L."/>
            <person name="Nealson K.H."/>
            <person name="Bazylinski D.A."/>
        </authorList>
    </citation>
    <scope>NUCLEOTIDE SEQUENCE [LARGE SCALE GENOMIC DNA]</scope>
    <source>
        <strain evidence="11">ATCC BAA-1437 / JCM 17883 / MC-1</strain>
    </source>
</reference>
<feature type="domain" description="Cation/H+ exchanger transmembrane" evidence="8">
    <location>
        <begin position="15"/>
        <end position="356"/>
    </location>
</feature>
<evidence type="ECO:0000256" key="3">
    <source>
        <dbReference type="ARBA" id="ARBA00022448"/>
    </source>
</evidence>
<dbReference type="InterPro" id="IPR003148">
    <property type="entry name" value="RCK_N"/>
</dbReference>
<evidence type="ECO:0000256" key="2">
    <source>
        <dbReference type="ARBA" id="ARBA00005551"/>
    </source>
</evidence>
<evidence type="ECO:0000313" key="10">
    <source>
        <dbReference type="EMBL" id="ABK43734.1"/>
    </source>
</evidence>
<dbReference type="Gene3D" id="3.40.50.720">
    <property type="entry name" value="NAD(P)-binding Rossmann-like Domain"/>
    <property type="match status" value="1"/>
</dbReference>
<evidence type="ECO:0000256" key="7">
    <source>
        <dbReference type="SAM" id="Phobius"/>
    </source>
</evidence>
<feature type="transmembrane region" description="Helical" evidence="7">
    <location>
        <begin position="206"/>
        <end position="225"/>
    </location>
</feature>
<proteinExistence type="inferred from homology"/>
<reference evidence="10 11" key="2">
    <citation type="journal article" date="2012" name="Int. J. Syst. Evol. Microbiol.">
        <title>Magnetococcus marinus gen. nov., sp. nov., a marine, magnetotactic bacterium that represents a novel lineage (Magnetococcaceae fam. nov.; Magnetococcales ord. nov.) at the base of the Alphaproteobacteria.</title>
        <authorList>
            <person name="Bazylinski D.A."/>
            <person name="Williams T.J."/>
            <person name="Lefevre C.T."/>
            <person name="Berg R.J."/>
            <person name="Zhang C.L."/>
            <person name="Bowser S.S."/>
            <person name="Dean A.J."/>
            <person name="Beveridge T.J."/>
        </authorList>
    </citation>
    <scope>NUCLEOTIDE SEQUENCE [LARGE SCALE GENOMIC DNA]</scope>
    <source>
        <strain evidence="11">ATCC BAA-1437 / JCM 17883 / MC-1</strain>
    </source>
</reference>
<dbReference type="Gene3D" id="1.20.1530.20">
    <property type="match status" value="1"/>
</dbReference>
<evidence type="ECO:0000256" key="5">
    <source>
        <dbReference type="ARBA" id="ARBA00022989"/>
    </source>
</evidence>
<dbReference type="STRING" id="156889.Mmc1_1223"/>
<feature type="transmembrane region" description="Helical" evidence="7">
    <location>
        <begin position="177"/>
        <end position="194"/>
    </location>
</feature>
<dbReference type="HOGENOM" id="CLU_005126_12_0_5"/>
<dbReference type="SUPFAM" id="SSF51735">
    <property type="entry name" value="NAD(P)-binding Rossmann-fold domains"/>
    <property type="match status" value="1"/>
</dbReference>
<feature type="transmembrane region" description="Helical" evidence="7">
    <location>
        <begin position="57"/>
        <end position="75"/>
    </location>
</feature>
<comment type="similarity">
    <text evidence="2">Belongs to the monovalent cation:proton antiporter 2 (CPA2) transporter (TC 2.A.37) family.</text>
</comment>
<sequence>MDILESIQIQDPAWIAVAFFFGLIFKKLHLAPMLGFLAAGFALNILGVSNDSFLNELADLGVTLLLFTIGLKLQLKSLARTEIWGTATAHMGIIVIATTLILLLLSLTAIQTFADLGWEEALIVAFALSFSSTVFAIKTLEGRGAMSAQYAHVSIGILVIQDIAAVIFLAASSGKVPSIWAVLLLALIPGRHLLGYILSQSGHRELLALFGFVTALGGAAVFELVGMKGDLGALVFGVLLANHPQAGELSKNLLGFKEIFLVGFFLTIGLSGLPTWETAIAALILLLIMPIKGALFYLLLTRLKLRARSATQSSAILTNYSEFGLIVAAIALNVGWLPAEWVTILALALSFSFLIASPLNSHADDLYEKIRGWLVRWERDERLPEDREIFITGNDLLILGMGKVGQAAYDEMSKQEQSKIMGIDVDHSVVMRNKAAGRNVVVGDASHPEFWSLFTDGHQGVKTVLLSMPNQQSNIIVADNLRKHGYQGSLVAIALYPDQEARLKEHGITQVYNVYNEVGLGVATHLLETKQ</sequence>
<organism evidence="10 11">
    <name type="scientific">Magnetococcus marinus (strain ATCC BAA-1437 / JCM 17883 / MC-1)</name>
    <dbReference type="NCBI Taxonomy" id="156889"/>
    <lineage>
        <taxon>Bacteria</taxon>
        <taxon>Pseudomonadati</taxon>
        <taxon>Pseudomonadota</taxon>
        <taxon>Magnetococcia</taxon>
        <taxon>Magnetococcales</taxon>
        <taxon>Magnetococcaceae</taxon>
        <taxon>Magnetococcus</taxon>
    </lineage>
</organism>
<dbReference type="eggNOG" id="COG4651">
    <property type="taxonomic scope" value="Bacteria"/>
</dbReference>
<feature type="transmembrane region" description="Helical" evidence="7">
    <location>
        <begin position="320"/>
        <end position="337"/>
    </location>
</feature>
<feature type="transmembrane region" description="Helical" evidence="7">
    <location>
        <begin position="121"/>
        <end position="138"/>
    </location>
</feature>
<dbReference type="InterPro" id="IPR038770">
    <property type="entry name" value="Na+/solute_symporter_sf"/>
</dbReference>
<evidence type="ECO:0000256" key="6">
    <source>
        <dbReference type="ARBA" id="ARBA00023136"/>
    </source>
</evidence>
<evidence type="ECO:0000259" key="9">
    <source>
        <dbReference type="Pfam" id="PF02254"/>
    </source>
</evidence>
<gene>
    <name evidence="10" type="ordered locus">Mmc1_1223</name>
</gene>
<dbReference type="InterPro" id="IPR036291">
    <property type="entry name" value="NAD(P)-bd_dom_sf"/>
</dbReference>
<dbReference type="PANTHER" id="PTHR42751">
    <property type="entry name" value="SODIUM/HYDROGEN EXCHANGER FAMILY/TRKA DOMAIN PROTEIN"/>
    <property type="match status" value="1"/>
</dbReference>
<keyword evidence="5 7" id="KW-1133">Transmembrane helix</keyword>
<feature type="domain" description="RCK N-terminal" evidence="9">
    <location>
        <begin position="397"/>
        <end position="513"/>
    </location>
</feature>
<dbReference type="RefSeq" id="WP_011712889.1">
    <property type="nucleotide sequence ID" value="NC_008576.1"/>
</dbReference>
<keyword evidence="3" id="KW-0813">Transport</keyword>
<feature type="transmembrane region" description="Helical" evidence="7">
    <location>
        <begin position="12"/>
        <end position="45"/>
    </location>
</feature>
<feature type="transmembrane region" description="Helical" evidence="7">
    <location>
        <begin position="343"/>
        <end position="361"/>
    </location>
</feature>